<feature type="transmembrane region" description="Helical" evidence="1">
    <location>
        <begin position="199"/>
        <end position="220"/>
    </location>
</feature>
<accession>A0A7J6K605</accession>
<proteinExistence type="predicted"/>
<reference evidence="2 3" key="1">
    <citation type="submission" date="2020-03" db="EMBL/GenBank/DDBJ databases">
        <title>Genome sequence of Toxoplasma gondii RH-88 strain.</title>
        <authorList>
            <person name="Lorenzi H.A."/>
            <person name="Venepally P."/>
            <person name="Rozenberg A."/>
            <person name="Sibley D."/>
        </authorList>
    </citation>
    <scope>NUCLEOTIDE SEQUENCE [LARGE SCALE GENOMIC DNA]</scope>
    <source>
        <strain evidence="2 3">RH-88</strain>
    </source>
</reference>
<evidence type="ECO:0000313" key="2">
    <source>
        <dbReference type="EMBL" id="KAF4642588.1"/>
    </source>
</evidence>
<dbReference type="VEuPathDB" id="ToxoDB:TGME49_304500"/>
<protein>
    <recommendedName>
        <fullName evidence="4">Transmembrane protein</fullName>
    </recommendedName>
</protein>
<dbReference type="Proteomes" id="UP000557509">
    <property type="component" value="Unassembled WGS sequence"/>
</dbReference>
<dbReference type="Gene3D" id="3.40.50.1820">
    <property type="entry name" value="alpha/beta hydrolase"/>
    <property type="match status" value="1"/>
</dbReference>
<evidence type="ECO:0008006" key="4">
    <source>
        <dbReference type="Google" id="ProtNLM"/>
    </source>
</evidence>
<evidence type="ECO:0000313" key="3">
    <source>
        <dbReference type="Proteomes" id="UP000557509"/>
    </source>
</evidence>
<keyword evidence="1" id="KW-1133">Transmembrane helix</keyword>
<sequence>MVAAQLFFCPGSDAACTEPVVAKEGLHKCRRDENTAGDGGTKVSDIRVKKVRAQREMVGRHNAPFPRPPLRRRRVGWPPIPTLFALLLTQTAKRFNRVPAVGVNDENDLSHAGNRRLSHRLHFSTMPPRILYLHGLEGGRGSEKEKMLEKVFGKQDVKAVNLKTRQTIMLFTGLFTLLAVLFICGFVACFVLLKWYIGLLVTLLGILVLAGGYWVAGRVVTQYMVKQAKRLAEKKFKEFRPNVIVAETFGAVVALNMNVPKVAMILLSPAQDQYTRFMKMSTYWGIGAYPYVMVVHGSHDKTIPLDDSVRLIETSEVGRCRLEVVDDNHALKGVTEEDLQNWVKEVYTIGKQQAKKMAAAGDKQVDLSLFGDDDDDVKTSAGTSDAV</sequence>
<evidence type="ECO:0000256" key="1">
    <source>
        <dbReference type="SAM" id="Phobius"/>
    </source>
</evidence>
<keyword evidence="3" id="KW-1185">Reference proteome</keyword>
<dbReference type="AlphaFoldDB" id="A0A7J6K605"/>
<gene>
    <name evidence="2" type="ORF">TGRH88_033130</name>
</gene>
<name>A0A7J6K605_TOXGO</name>
<dbReference type="SUPFAM" id="SSF53474">
    <property type="entry name" value="alpha/beta-Hydrolases"/>
    <property type="match status" value="1"/>
</dbReference>
<dbReference type="InterPro" id="IPR029058">
    <property type="entry name" value="AB_hydrolase_fold"/>
</dbReference>
<dbReference type="EMBL" id="JAAUHK010000193">
    <property type="protein sequence ID" value="KAF4642588.1"/>
    <property type="molecule type" value="Genomic_DNA"/>
</dbReference>
<feature type="transmembrane region" description="Helical" evidence="1">
    <location>
        <begin position="168"/>
        <end position="193"/>
    </location>
</feature>
<keyword evidence="1" id="KW-0812">Transmembrane</keyword>
<organism evidence="2 3">
    <name type="scientific">Toxoplasma gondii</name>
    <dbReference type="NCBI Taxonomy" id="5811"/>
    <lineage>
        <taxon>Eukaryota</taxon>
        <taxon>Sar</taxon>
        <taxon>Alveolata</taxon>
        <taxon>Apicomplexa</taxon>
        <taxon>Conoidasida</taxon>
        <taxon>Coccidia</taxon>
        <taxon>Eucoccidiorida</taxon>
        <taxon>Eimeriorina</taxon>
        <taxon>Sarcocystidae</taxon>
        <taxon>Toxoplasma</taxon>
    </lineage>
</organism>
<keyword evidence="1" id="KW-0472">Membrane</keyword>
<comment type="caution">
    <text evidence="2">The sequence shown here is derived from an EMBL/GenBank/DDBJ whole genome shotgun (WGS) entry which is preliminary data.</text>
</comment>